<dbReference type="RefSeq" id="WP_210100683.1">
    <property type="nucleotide sequence ID" value="NZ_BAABLK010000008.1"/>
</dbReference>
<comment type="caution">
    <text evidence="1">The sequence shown here is derived from an EMBL/GenBank/DDBJ whole genome shotgun (WGS) entry which is preliminary data.</text>
</comment>
<accession>A0ABP9TIH3</accession>
<sequence length="214" mass="22170">MKKQGMIIAGLAILGVCAGAIGLGTAANSDEWKLPADLTAGPAIAEINPSTGAEVKIDRFDNVQKKAGEAAGLIDEETNTNYFTIEVTNSQLLGSCNSRVGKNSLKPTRSRFLVLDVKASLAASVSQKVGGSANDLFMPLVAETFSVTTGNGTPERNVTSETAWGCLDDAVLLPAVVNPGQSVSGKVVLDVDAIKGNVAYDPENNGGWSWPYGG</sequence>
<reference evidence="2" key="1">
    <citation type="journal article" date="2019" name="Int. J. Syst. Evol. Microbiol.">
        <title>The Global Catalogue of Microorganisms (GCM) 10K type strain sequencing project: providing services to taxonomists for standard genome sequencing and annotation.</title>
        <authorList>
            <consortium name="The Broad Institute Genomics Platform"/>
            <consortium name="The Broad Institute Genome Sequencing Center for Infectious Disease"/>
            <person name="Wu L."/>
            <person name="Ma J."/>
        </authorList>
    </citation>
    <scope>NUCLEOTIDE SEQUENCE [LARGE SCALE GENOMIC DNA]</scope>
    <source>
        <strain evidence="2">JCM 18952</strain>
    </source>
</reference>
<proteinExistence type="predicted"/>
<evidence type="ECO:0000313" key="1">
    <source>
        <dbReference type="EMBL" id="GAA5225918.1"/>
    </source>
</evidence>
<evidence type="ECO:0008006" key="3">
    <source>
        <dbReference type="Google" id="ProtNLM"/>
    </source>
</evidence>
<organism evidence="1 2">
    <name type="scientific">Paeniglutamicibacter antarcticus</name>
    <dbReference type="NCBI Taxonomy" id="494023"/>
    <lineage>
        <taxon>Bacteria</taxon>
        <taxon>Bacillati</taxon>
        <taxon>Actinomycetota</taxon>
        <taxon>Actinomycetes</taxon>
        <taxon>Micrococcales</taxon>
        <taxon>Micrococcaceae</taxon>
        <taxon>Paeniglutamicibacter</taxon>
    </lineage>
</organism>
<gene>
    <name evidence="1" type="ORF">GCM10025778_04480</name>
</gene>
<name>A0ABP9TIH3_9MICC</name>
<keyword evidence="2" id="KW-1185">Reference proteome</keyword>
<dbReference type="EMBL" id="BAABLK010000008">
    <property type="protein sequence ID" value="GAA5225918.1"/>
    <property type="molecule type" value="Genomic_DNA"/>
</dbReference>
<evidence type="ECO:0000313" key="2">
    <source>
        <dbReference type="Proteomes" id="UP001501257"/>
    </source>
</evidence>
<protein>
    <recommendedName>
        <fullName evidence="3">Ribosomally synthesized peptide with SipW-like signal peptide</fullName>
    </recommendedName>
</protein>
<dbReference type="Proteomes" id="UP001501257">
    <property type="component" value="Unassembled WGS sequence"/>
</dbReference>